<gene>
    <name evidence="7" type="ORF">WKW80_10725</name>
</gene>
<protein>
    <submittedName>
        <fullName evidence="7">Aminotransferase class V-fold PLP-dependent enzyme</fullName>
    </submittedName>
</protein>
<comment type="catalytic activity">
    <reaction evidence="4">
        <text>(sulfur carrier)-H + L-cysteine = (sulfur carrier)-SH + L-alanine</text>
        <dbReference type="Rhea" id="RHEA:43892"/>
        <dbReference type="Rhea" id="RHEA-COMP:14737"/>
        <dbReference type="Rhea" id="RHEA-COMP:14739"/>
        <dbReference type="ChEBI" id="CHEBI:29917"/>
        <dbReference type="ChEBI" id="CHEBI:35235"/>
        <dbReference type="ChEBI" id="CHEBI:57972"/>
        <dbReference type="ChEBI" id="CHEBI:64428"/>
        <dbReference type="EC" id="2.8.1.7"/>
    </reaction>
</comment>
<evidence type="ECO:0000313" key="7">
    <source>
        <dbReference type="EMBL" id="MEJ8822508.1"/>
    </source>
</evidence>
<keyword evidence="7" id="KW-0032">Aminotransferase</keyword>
<comment type="similarity">
    <text evidence="2">Belongs to the class-V pyridoxal-phosphate-dependent aminotransferase family. Csd subfamily.</text>
</comment>
<dbReference type="GO" id="GO:0008483">
    <property type="term" value="F:transaminase activity"/>
    <property type="evidence" value="ECO:0007669"/>
    <property type="project" value="UniProtKB-KW"/>
</dbReference>
<comment type="caution">
    <text evidence="7">The sequence shown here is derived from an EMBL/GenBank/DDBJ whole genome shotgun (WGS) entry which is preliminary data.</text>
</comment>
<evidence type="ECO:0000313" key="8">
    <source>
        <dbReference type="Proteomes" id="UP001363010"/>
    </source>
</evidence>
<dbReference type="InterPro" id="IPR000192">
    <property type="entry name" value="Aminotrans_V_dom"/>
</dbReference>
<keyword evidence="3" id="KW-0663">Pyridoxal phosphate</keyword>
<accession>A0ABU8VY40</accession>
<dbReference type="InterPro" id="IPR015422">
    <property type="entry name" value="PyrdxlP-dep_Trfase_small"/>
</dbReference>
<organism evidence="7 8">
    <name type="scientific">Variovorax humicola</name>
    <dbReference type="NCBI Taxonomy" id="1769758"/>
    <lineage>
        <taxon>Bacteria</taxon>
        <taxon>Pseudomonadati</taxon>
        <taxon>Pseudomonadota</taxon>
        <taxon>Betaproteobacteria</taxon>
        <taxon>Burkholderiales</taxon>
        <taxon>Comamonadaceae</taxon>
        <taxon>Variovorax</taxon>
    </lineage>
</organism>
<dbReference type="InterPro" id="IPR015421">
    <property type="entry name" value="PyrdxlP-dep_Trfase_major"/>
</dbReference>
<evidence type="ECO:0000256" key="5">
    <source>
        <dbReference type="RuleBase" id="RU004504"/>
    </source>
</evidence>
<dbReference type="PANTHER" id="PTHR43586">
    <property type="entry name" value="CYSTEINE DESULFURASE"/>
    <property type="match status" value="1"/>
</dbReference>
<proteinExistence type="inferred from homology"/>
<dbReference type="Gene3D" id="3.90.1150.10">
    <property type="entry name" value="Aspartate Aminotransferase, domain 1"/>
    <property type="match status" value="1"/>
</dbReference>
<evidence type="ECO:0000256" key="2">
    <source>
        <dbReference type="ARBA" id="ARBA00010447"/>
    </source>
</evidence>
<comment type="cofactor">
    <cofactor evidence="1 5">
        <name>pyridoxal 5'-phosphate</name>
        <dbReference type="ChEBI" id="CHEBI:597326"/>
    </cofactor>
</comment>
<evidence type="ECO:0000256" key="1">
    <source>
        <dbReference type="ARBA" id="ARBA00001933"/>
    </source>
</evidence>
<keyword evidence="8" id="KW-1185">Reference proteome</keyword>
<dbReference type="PROSITE" id="PS00595">
    <property type="entry name" value="AA_TRANSFER_CLASS_5"/>
    <property type="match status" value="1"/>
</dbReference>
<evidence type="ECO:0000256" key="4">
    <source>
        <dbReference type="ARBA" id="ARBA00050776"/>
    </source>
</evidence>
<dbReference type="InterPro" id="IPR015424">
    <property type="entry name" value="PyrdxlP-dep_Trfase"/>
</dbReference>
<keyword evidence="7" id="KW-0808">Transferase</keyword>
<dbReference type="Gene3D" id="3.40.640.10">
    <property type="entry name" value="Type I PLP-dependent aspartate aminotransferase-like (Major domain)"/>
    <property type="match status" value="1"/>
</dbReference>
<feature type="domain" description="Aminotransferase class V" evidence="6">
    <location>
        <begin position="19"/>
        <end position="386"/>
    </location>
</feature>
<dbReference type="Pfam" id="PF00266">
    <property type="entry name" value="Aminotran_5"/>
    <property type="match status" value="1"/>
</dbReference>
<evidence type="ECO:0000256" key="3">
    <source>
        <dbReference type="ARBA" id="ARBA00022898"/>
    </source>
</evidence>
<evidence type="ECO:0000259" key="6">
    <source>
        <dbReference type="Pfam" id="PF00266"/>
    </source>
</evidence>
<name>A0ABU8VY40_9BURK</name>
<dbReference type="PANTHER" id="PTHR43586:SF8">
    <property type="entry name" value="CYSTEINE DESULFURASE 1, CHLOROPLASTIC"/>
    <property type="match status" value="1"/>
</dbReference>
<dbReference type="Proteomes" id="UP001363010">
    <property type="component" value="Unassembled WGS sequence"/>
</dbReference>
<dbReference type="EMBL" id="JBBKZV010000005">
    <property type="protein sequence ID" value="MEJ8822508.1"/>
    <property type="molecule type" value="Genomic_DNA"/>
</dbReference>
<dbReference type="SUPFAM" id="SSF53383">
    <property type="entry name" value="PLP-dependent transferases"/>
    <property type="match status" value="1"/>
</dbReference>
<sequence>MNVDIQAIRSDTPLLASTVYMDTAAASLPPDAVLDAVRTYVLDTGHIGIYLPAFRKATYERVEGVRQRLALFLGAQPQEVAFTKNATESISLIARGIDWQRGDEVLVADTEMLSNLLPWRRLEVTHGVVVKMVASDAQGRLSPEAFAQAVTPRTRLLTFSHIPNSTGVVQPAAEICAVARKHGFWSLVNASQSVGLVGVDVEHIGCDFLAGCGRKALRATEGTGFLYIREALIGSIEPVLAGWWNGSYDRQTGALSFVAGARRFEAGCPIVPSIVGLGAALDYATRIGIEAIEARVQELTAYAIGHLSGIDGFELYGPPDAKGRIGIVPFNLRGTDPSRIVAALEQQHCIIEAGGFMADAILARYGVSTMARVSLHYFNTREDIDHMVAAIRAIRAIRNLQPIHRTSKEHS</sequence>
<reference evidence="7 8" key="1">
    <citation type="submission" date="2024-03" db="EMBL/GenBank/DDBJ databases">
        <title>Novel species of the genus Variovorax.</title>
        <authorList>
            <person name="Liu Q."/>
            <person name="Xin Y.-H."/>
        </authorList>
    </citation>
    <scope>NUCLEOTIDE SEQUENCE [LARGE SCALE GENOMIC DNA]</scope>
    <source>
        <strain evidence="7 8">KACC 18501</strain>
    </source>
</reference>
<dbReference type="InterPro" id="IPR020578">
    <property type="entry name" value="Aminotrans_V_PyrdxlP_BS"/>
</dbReference>